<evidence type="ECO:0000313" key="2">
    <source>
        <dbReference type="EMBL" id="PKU78230.1"/>
    </source>
</evidence>
<name>A0A2I0WRD5_9ASPA</name>
<feature type="region of interest" description="Disordered" evidence="1">
    <location>
        <begin position="56"/>
        <end position="98"/>
    </location>
</feature>
<reference evidence="2 3" key="1">
    <citation type="journal article" date="2016" name="Sci. Rep.">
        <title>The Dendrobium catenatum Lindl. genome sequence provides insights into polysaccharide synthase, floral development and adaptive evolution.</title>
        <authorList>
            <person name="Zhang G.Q."/>
            <person name="Xu Q."/>
            <person name="Bian C."/>
            <person name="Tsai W.C."/>
            <person name="Yeh C.M."/>
            <person name="Liu K.W."/>
            <person name="Yoshida K."/>
            <person name="Zhang L.S."/>
            <person name="Chang S.B."/>
            <person name="Chen F."/>
            <person name="Shi Y."/>
            <person name="Su Y.Y."/>
            <person name="Zhang Y.Q."/>
            <person name="Chen L.J."/>
            <person name="Yin Y."/>
            <person name="Lin M."/>
            <person name="Huang H."/>
            <person name="Deng H."/>
            <person name="Wang Z.W."/>
            <person name="Zhu S.L."/>
            <person name="Zhao X."/>
            <person name="Deng C."/>
            <person name="Niu S.C."/>
            <person name="Huang J."/>
            <person name="Wang M."/>
            <person name="Liu G.H."/>
            <person name="Yang H.J."/>
            <person name="Xiao X.J."/>
            <person name="Hsiao Y.Y."/>
            <person name="Wu W.L."/>
            <person name="Chen Y.Y."/>
            <person name="Mitsuda N."/>
            <person name="Ohme-Takagi M."/>
            <person name="Luo Y.B."/>
            <person name="Van de Peer Y."/>
            <person name="Liu Z.J."/>
        </authorList>
    </citation>
    <scope>NUCLEOTIDE SEQUENCE [LARGE SCALE GENOMIC DNA]</scope>
    <source>
        <tissue evidence="2">The whole plant</tissue>
    </source>
</reference>
<gene>
    <name evidence="2" type="ORF">MA16_Dca022006</name>
</gene>
<protein>
    <submittedName>
        <fullName evidence="2">Uncharacterized protein</fullName>
    </submittedName>
</protein>
<reference evidence="2 3" key="2">
    <citation type="journal article" date="2017" name="Nature">
        <title>The Apostasia genome and the evolution of orchids.</title>
        <authorList>
            <person name="Zhang G.Q."/>
            <person name="Liu K.W."/>
            <person name="Li Z."/>
            <person name="Lohaus R."/>
            <person name="Hsiao Y.Y."/>
            <person name="Niu S.C."/>
            <person name="Wang J.Y."/>
            <person name="Lin Y.C."/>
            <person name="Xu Q."/>
            <person name="Chen L.J."/>
            <person name="Yoshida K."/>
            <person name="Fujiwara S."/>
            <person name="Wang Z.W."/>
            <person name="Zhang Y.Q."/>
            <person name="Mitsuda N."/>
            <person name="Wang M."/>
            <person name="Liu G.H."/>
            <person name="Pecoraro L."/>
            <person name="Huang H.X."/>
            <person name="Xiao X.J."/>
            <person name="Lin M."/>
            <person name="Wu X.Y."/>
            <person name="Wu W.L."/>
            <person name="Chen Y.Y."/>
            <person name="Chang S.B."/>
            <person name="Sakamoto S."/>
            <person name="Ohme-Takagi M."/>
            <person name="Yagi M."/>
            <person name="Zeng S.J."/>
            <person name="Shen C.Y."/>
            <person name="Yeh C.M."/>
            <person name="Luo Y.B."/>
            <person name="Tsai W.C."/>
            <person name="Van de Peer Y."/>
            <person name="Liu Z.J."/>
        </authorList>
    </citation>
    <scope>NUCLEOTIDE SEQUENCE [LARGE SCALE GENOMIC DNA]</scope>
    <source>
        <tissue evidence="2">The whole plant</tissue>
    </source>
</reference>
<evidence type="ECO:0000313" key="3">
    <source>
        <dbReference type="Proteomes" id="UP000233837"/>
    </source>
</evidence>
<proteinExistence type="predicted"/>
<dbReference type="EMBL" id="KZ502469">
    <property type="protein sequence ID" value="PKU78230.1"/>
    <property type="molecule type" value="Genomic_DNA"/>
</dbReference>
<keyword evidence="3" id="KW-1185">Reference proteome</keyword>
<accession>A0A2I0WRD5</accession>
<evidence type="ECO:0000256" key="1">
    <source>
        <dbReference type="SAM" id="MobiDB-lite"/>
    </source>
</evidence>
<dbReference type="Proteomes" id="UP000233837">
    <property type="component" value="Unassembled WGS sequence"/>
</dbReference>
<organism evidence="2 3">
    <name type="scientific">Dendrobium catenatum</name>
    <dbReference type="NCBI Taxonomy" id="906689"/>
    <lineage>
        <taxon>Eukaryota</taxon>
        <taxon>Viridiplantae</taxon>
        <taxon>Streptophyta</taxon>
        <taxon>Embryophyta</taxon>
        <taxon>Tracheophyta</taxon>
        <taxon>Spermatophyta</taxon>
        <taxon>Magnoliopsida</taxon>
        <taxon>Liliopsida</taxon>
        <taxon>Asparagales</taxon>
        <taxon>Orchidaceae</taxon>
        <taxon>Epidendroideae</taxon>
        <taxon>Malaxideae</taxon>
        <taxon>Dendrobiinae</taxon>
        <taxon>Dendrobium</taxon>
    </lineage>
</organism>
<sequence length="98" mass="10646">MEDGAAFAAVRRNPPGDINLNSDYKDSIIRSHKSGSLRINEPSKEVRKIFPVFPGKAPTARRISPHKITSTFPGAAESPGPLTPKRSSSLVNLPRDKP</sequence>
<dbReference type="AlphaFoldDB" id="A0A2I0WRD5"/>